<protein>
    <submittedName>
        <fullName evidence="1">Pentapeptide repeat-containing protein</fullName>
    </submittedName>
</protein>
<dbReference type="Pfam" id="PF13599">
    <property type="entry name" value="Pentapeptide_4"/>
    <property type="match status" value="1"/>
</dbReference>
<reference evidence="1 2" key="1">
    <citation type="submission" date="2024-07" db="EMBL/GenBank/DDBJ databases">
        <title>The genome sequence of type strain Sediminicola arcticus GDMCC 1.2805.</title>
        <authorList>
            <person name="Liu Y."/>
        </authorList>
    </citation>
    <scope>NUCLEOTIDE SEQUENCE [LARGE SCALE GENOMIC DNA]</scope>
    <source>
        <strain evidence="1 2">GDMCC 1.2805</strain>
    </source>
</reference>
<name>A0ABV2SQR1_9FLAO</name>
<keyword evidence="2" id="KW-1185">Reference proteome</keyword>
<proteinExistence type="predicted"/>
<sequence length="114" mass="13092">MGLRFDEIDEFLFQVSFTGCNLQLSSFYQKNLSHTKFAHCNLEGVDFTGVTLLEATFDQCNLRNALFDRANLEKSNFSTSYHIQIDLDRNKLKNAKFSIEGALGLLVKYKIKIE</sequence>
<dbReference type="Gene3D" id="2.160.20.80">
    <property type="entry name" value="E3 ubiquitin-protein ligase SopA"/>
    <property type="match status" value="1"/>
</dbReference>
<dbReference type="PANTHER" id="PTHR42999">
    <property type="entry name" value="ANTIBIOTIC RESISTANCE PROTEIN MCBG"/>
    <property type="match status" value="1"/>
</dbReference>
<dbReference type="InterPro" id="IPR001646">
    <property type="entry name" value="5peptide_repeat"/>
</dbReference>
<gene>
    <name evidence="1" type="ORF">ABXZ36_02430</name>
</gene>
<dbReference type="Proteomes" id="UP001549799">
    <property type="component" value="Unassembled WGS sequence"/>
</dbReference>
<dbReference type="RefSeq" id="WP_354613873.1">
    <property type="nucleotide sequence ID" value="NZ_JBEXAE010000001.1"/>
</dbReference>
<accession>A0ABV2SQR1</accession>
<dbReference type="InterPro" id="IPR052949">
    <property type="entry name" value="PA_immunity-related"/>
</dbReference>
<dbReference type="SUPFAM" id="SSF141571">
    <property type="entry name" value="Pentapeptide repeat-like"/>
    <property type="match status" value="1"/>
</dbReference>
<evidence type="ECO:0000313" key="2">
    <source>
        <dbReference type="Proteomes" id="UP001549799"/>
    </source>
</evidence>
<comment type="caution">
    <text evidence="1">The sequence shown here is derived from an EMBL/GenBank/DDBJ whole genome shotgun (WGS) entry which is preliminary data.</text>
</comment>
<dbReference type="EMBL" id="JBEXAE010000001">
    <property type="protein sequence ID" value="MET6989500.1"/>
    <property type="molecule type" value="Genomic_DNA"/>
</dbReference>
<evidence type="ECO:0000313" key="1">
    <source>
        <dbReference type="EMBL" id="MET6989500.1"/>
    </source>
</evidence>
<dbReference type="PANTHER" id="PTHR42999:SF1">
    <property type="entry name" value="PENTAPEPTIDE REPEAT-CONTAINING PROTEIN"/>
    <property type="match status" value="1"/>
</dbReference>
<organism evidence="1 2">
    <name type="scientific">Sediminicola arcticus</name>
    <dbReference type="NCBI Taxonomy" id="1574308"/>
    <lineage>
        <taxon>Bacteria</taxon>
        <taxon>Pseudomonadati</taxon>
        <taxon>Bacteroidota</taxon>
        <taxon>Flavobacteriia</taxon>
        <taxon>Flavobacteriales</taxon>
        <taxon>Flavobacteriaceae</taxon>
        <taxon>Sediminicola</taxon>
    </lineage>
</organism>